<name>A0A8I1SJV6_9PROT</name>
<feature type="domain" description="Carboxymuconolactone decarboxylase-like" evidence="1">
    <location>
        <begin position="42"/>
        <end position="110"/>
    </location>
</feature>
<dbReference type="InterPro" id="IPR003779">
    <property type="entry name" value="CMD-like"/>
</dbReference>
<dbReference type="PANTHER" id="PTHR34846">
    <property type="entry name" value="4-CARBOXYMUCONOLACTONE DECARBOXYLASE FAMILY PROTEIN (AFU_ORTHOLOGUE AFUA_6G11590)"/>
    <property type="match status" value="1"/>
</dbReference>
<evidence type="ECO:0000259" key="1">
    <source>
        <dbReference type="Pfam" id="PF02627"/>
    </source>
</evidence>
<dbReference type="SUPFAM" id="SSF69118">
    <property type="entry name" value="AhpD-like"/>
    <property type="match status" value="1"/>
</dbReference>
<comment type="caution">
    <text evidence="2">The sequence shown here is derived from an EMBL/GenBank/DDBJ whole genome shotgun (WGS) entry which is preliminary data.</text>
</comment>
<dbReference type="GO" id="GO:0051920">
    <property type="term" value="F:peroxiredoxin activity"/>
    <property type="evidence" value="ECO:0007669"/>
    <property type="project" value="InterPro"/>
</dbReference>
<gene>
    <name evidence="2" type="ORF">JF547_20295</name>
</gene>
<accession>A0A8I1SJV6</accession>
<protein>
    <submittedName>
        <fullName evidence="2">Carboxymuconolactone decarboxylase family protein</fullName>
    </submittedName>
</protein>
<evidence type="ECO:0000313" key="2">
    <source>
        <dbReference type="EMBL" id="MBN8198817.1"/>
    </source>
</evidence>
<evidence type="ECO:0000313" key="3">
    <source>
        <dbReference type="Proteomes" id="UP000664405"/>
    </source>
</evidence>
<dbReference type="Gene3D" id="1.20.1290.10">
    <property type="entry name" value="AhpD-like"/>
    <property type="match status" value="1"/>
</dbReference>
<dbReference type="PANTHER" id="PTHR34846:SF11">
    <property type="entry name" value="4-CARBOXYMUCONOLACTONE DECARBOXYLASE FAMILY PROTEIN (AFU_ORTHOLOGUE AFUA_6G11590)"/>
    <property type="match status" value="1"/>
</dbReference>
<sequence length="182" mass="20378">MTRIAPLQPENLTPRQKEVYDAIASGPRGRVRGPLAVWLNRPDLADRAQALGRYCRYDSLLEPRLSELAILATARVWKSEFEWAAHKVIALKAGISPDIVEAIRTNRQPVFENEDEAVVYDYAITLHTERHIGDELYARAVKVLGQEAVVDLTGILGYYTLISMTINVFELPPPDGAVPELE</sequence>
<organism evidence="2 3">
    <name type="scientific">Thalassospira povalilytica</name>
    <dbReference type="NCBI Taxonomy" id="732237"/>
    <lineage>
        <taxon>Bacteria</taxon>
        <taxon>Pseudomonadati</taxon>
        <taxon>Pseudomonadota</taxon>
        <taxon>Alphaproteobacteria</taxon>
        <taxon>Rhodospirillales</taxon>
        <taxon>Thalassospiraceae</taxon>
        <taxon>Thalassospira</taxon>
    </lineage>
</organism>
<dbReference type="EMBL" id="JAEKJW010000004">
    <property type="protein sequence ID" value="MBN8198817.1"/>
    <property type="molecule type" value="Genomic_DNA"/>
</dbReference>
<reference evidence="2" key="1">
    <citation type="submission" date="2020-12" db="EMBL/GenBank/DDBJ databases">
        <title>Oil enriched cultivation method for isolating marine PHA-producing bacteria.</title>
        <authorList>
            <person name="Zheng W."/>
            <person name="Yu S."/>
            <person name="Huang Y."/>
        </authorList>
    </citation>
    <scope>NUCLEOTIDE SEQUENCE</scope>
    <source>
        <strain evidence="2">SY-2-3</strain>
    </source>
</reference>
<dbReference type="AlphaFoldDB" id="A0A8I1SJV6"/>
<dbReference type="InterPro" id="IPR029032">
    <property type="entry name" value="AhpD-like"/>
</dbReference>
<proteinExistence type="predicted"/>
<dbReference type="RefSeq" id="WP_068518512.1">
    <property type="nucleotide sequence ID" value="NZ_JAEKJW010000004.1"/>
</dbReference>
<dbReference type="Pfam" id="PF02627">
    <property type="entry name" value="CMD"/>
    <property type="match status" value="1"/>
</dbReference>
<dbReference type="Proteomes" id="UP000664405">
    <property type="component" value="Unassembled WGS sequence"/>
</dbReference>